<keyword evidence="2" id="KW-0489">Methyltransferase</keyword>
<evidence type="ECO:0000313" key="3">
    <source>
        <dbReference type="Proteomes" id="UP000673394"/>
    </source>
</evidence>
<accession>A0ABS5CDR6</accession>
<keyword evidence="2" id="KW-0808">Transferase</keyword>
<dbReference type="InterPro" id="IPR013216">
    <property type="entry name" value="Methyltransf_11"/>
</dbReference>
<dbReference type="Gene3D" id="3.40.50.150">
    <property type="entry name" value="Vaccinia Virus protein VP39"/>
    <property type="match status" value="1"/>
</dbReference>
<name>A0ABS5CDR6_9BACL</name>
<reference evidence="2 3" key="1">
    <citation type="submission" date="2021-04" db="EMBL/GenBank/DDBJ databases">
        <title>Paenibacillus sp. DLE-14 whole genome sequence.</title>
        <authorList>
            <person name="Ham Y.J."/>
        </authorList>
    </citation>
    <scope>NUCLEOTIDE SEQUENCE [LARGE SCALE GENOMIC DNA]</scope>
    <source>
        <strain evidence="2 3">DLE-14</strain>
    </source>
</reference>
<evidence type="ECO:0000313" key="2">
    <source>
        <dbReference type="EMBL" id="MBP3964127.1"/>
    </source>
</evidence>
<organism evidence="2 3">
    <name type="scientific">Paenibacillus lignilyticus</name>
    <dbReference type="NCBI Taxonomy" id="1172615"/>
    <lineage>
        <taxon>Bacteria</taxon>
        <taxon>Bacillati</taxon>
        <taxon>Bacillota</taxon>
        <taxon>Bacilli</taxon>
        <taxon>Bacillales</taxon>
        <taxon>Paenibacillaceae</taxon>
        <taxon>Paenibacillus</taxon>
    </lineage>
</organism>
<dbReference type="SUPFAM" id="SSF53335">
    <property type="entry name" value="S-adenosyl-L-methionine-dependent methyltransferases"/>
    <property type="match status" value="1"/>
</dbReference>
<keyword evidence="3" id="KW-1185">Reference proteome</keyword>
<dbReference type="EMBL" id="JAGKSP010000005">
    <property type="protein sequence ID" value="MBP3964127.1"/>
    <property type="molecule type" value="Genomic_DNA"/>
</dbReference>
<dbReference type="RefSeq" id="WP_210659152.1">
    <property type="nucleotide sequence ID" value="NZ_JAGKSP010000005.1"/>
</dbReference>
<comment type="caution">
    <text evidence="2">The sequence shown here is derived from an EMBL/GenBank/DDBJ whole genome shotgun (WGS) entry which is preliminary data.</text>
</comment>
<dbReference type="GO" id="GO:0032259">
    <property type="term" value="P:methylation"/>
    <property type="evidence" value="ECO:0007669"/>
    <property type="project" value="UniProtKB-KW"/>
</dbReference>
<dbReference type="Proteomes" id="UP000673394">
    <property type="component" value="Unassembled WGS sequence"/>
</dbReference>
<dbReference type="GO" id="GO:0008168">
    <property type="term" value="F:methyltransferase activity"/>
    <property type="evidence" value="ECO:0007669"/>
    <property type="project" value="UniProtKB-KW"/>
</dbReference>
<gene>
    <name evidence="2" type="ORF">I8J30_15530</name>
</gene>
<feature type="domain" description="Methyltransferase type 11" evidence="1">
    <location>
        <begin position="30"/>
        <end position="68"/>
    </location>
</feature>
<proteinExistence type="predicted"/>
<protein>
    <submittedName>
        <fullName evidence="2">Class I SAM-dependent methyltransferase</fullName>
    </submittedName>
</protein>
<evidence type="ECO:0000259" key="1">
    <source>
        <dbReference type="Pfam" id="PF08241"/>
    </source>
</evidence>
<sequence length="209" mass="24006">MKLDIGCGANKLPDCYGIDRYALPGVNLVSDLDTEIPFPDNSIDFIAVSRMLPYVSDLNFALREIYRVSVHKTVVCLLCPYAHNFRHSSNPFLKHRFDEHTPRYMTASFKQPPGSPICPPLSPYSYVTPPPYDFRLLRMELFYQAPYLTDLYEPDELEVLKELQANVVDEILYYYVVAKAPITDEEWLAMCNEVHPEPHAVTMLRSIAP</sequence>
<dbReference type="InterPro" id="IPR029063">
    <property type="entry name" value="SAM-dependent_MTases_sf"/>
</dbReference>
<dbReference type="Pfam" id="PF08241">
    <property type="entry name" value="Methyltransf_11"/>
    <property type="match status" value="1"/>
</dbReference>